<protein>
    <submittedName>
        <fullName evidence="2">Uncharacterized protein</fullName>
    </submittedName>
</protein>
<dbReference type="RefSeq" id="WP_276792979.1">
    <property type="nucleotide sequence ID" value="NZ_DAWDVN010000003.1"/>
</dbReference>
<keyword evidence="1" id="KW-0175">Coiled coil</keyword>
<name>A0AAJ1CBX1_9BACT</name>
<sequence>MKQIYFVLIISPLLFSCTQTKEEKAAEIAKSEMIKILYNVDSYEPIETQVDSAYTSVYTDFDVVRAAHDLIELNADEKKEGLQWQYKHAKSSAAIWSDSRDAYSREQYRQAKEEMDDYANQLKELDEEVKTKINEIRDSAKAVIEHQFCGWNIYHRFRCANGLGVQQISDILIIVDENLEMVKGRFMLDDNDDYSLDKLKKTIDKAIGKDRK</sequence>
<comment type="caution">
    <text evidence="2">The sequence shown here is derived from an EMBL/GenBank/DDBJ whole genome shotgun (WGS) entry which is preliminary data.</text>
</comment>
<feature type="coiled-coil region" evidence="1">
    <location>
        <begin position="105"/>
        <end position="142"/>
    </location>
</feature>
<gene>
    <name evidence="2" type="ORF">NE651_02265</name>
</gene>
<accession>A0AAJ1CBX1</accession>
<reference evidence="2" key="1">
    <citation type="submission" date="2022-06" db="EMBL/GenBank/DDBJ databases">
        <title>Isolation of gut microbiota from human fecal samples.</title>
        <authorList>
            <person name="Pamer E.G."/>
            <person name="Barat B."/>
            <person name="Waligurski E."/>
            <person name="Medina S."/>
            <person name="Paddock L."/>
            <person name="Mostad J."/>
        </authorList>
    </citation>
    <scope>NUCLEOTIDE SEQUENCE</scope>
    <source>
        <strain evidence="2">DFI.6.22</strain>
    </source>
</reference>
<dbReference type="PROSITE" id="PS51257">
    <property type="entry name" value="PROKAR_LIPOPROTEIN"/>
    <property type="match status" value="1"/>
</dbReference>
<evidence type="ECO:0000313" key="2">
    <source>
        <dbReference type="EMBL" id="MCQ5081713.1"/>
    </source>
</evidence>
<dbReference type="EMBL" id="JANGBQ010000002">
    <property type="protein sequence ID" value="MCQ5081713.1"/>
    <property type="molecule type" value="Genomic_DNA"/>
</dbReference>
<evidence type="ECO:0000313" key="3">
    <source>
        <dbReference type="Proteomes" id="UP001205035"/>
    </source>
</evidence>
<proteinExistence type="predicted"/>
<dbReference type="Proteomes" id="UP001205035">
    <property type="component" value="Unassembled WGS sequence"/>
</dbReference>
<organism evidence="2 3">
    <name type="scientific">Alistipes onderdonkii</name>
    <dbReference type="NCBI Taxonomy" id="328813"/>
    <lineage>
        <taxon>Bacteria</taxon>
        <taxon>Pseudomonadati</taxon>
        <taxon>Bacteroidota</taxon>
        <taxon>Bacteroidia</taxon>
        <taxon>Bacteroidales</taxon>
        <taxon>Rikenellaceae</taxon>
        <taxon>Alistipes</taxon>
    </lineage>
</organism>
<evidence type="ECO:0000256" key="1">
    <source>
        <dbReference type="SAM" id="Coils"/>
    </source>
</evidence>
<dbReference type="AlphaFoldDB" id="A0AAJ1CBX1"/>